<evidence type="ECO:0000313" key="1">
    <source>
        <dbReference type="EMBL" id="MFC4654775.1"/>
    </source>
</evidence>
<sequence length="44" mass="4793">MRPKVAKVNVASMAAWCQANPFNEHGPHGVRNLVVNPELLSVIP</sequence>
<evidence type="ECO:0000313" key="2">
    <source>
        <dbReference type="Proteomes" id="UP001595962"/>
    </source>
</evidence>
<protein>
    <submittedName>
        <fullName evidence="1">Uncharacterized protein</fullName>
    </submittedName>
</protein>
<name>A0ABV9JKN6_9GAMM</name>
<keyword evidence="2" id="KW-1185">Reference proteome</keyword>
<comment type="caution">
    <text evidence="1">The sequence shown here is derived from an EMBL/GenBank/DDBJ whole genome shotgun (WGS) entry which is preliminary data.</text>
</comment>
<dbReference type="EMBL" id="JBHSGB010000006">
    <property type="protein sequence ID" value="MFC4654775.1"/>
    <property type="molecule type" value="Genomic_DNA"/>
</dbReference>
<dbReference type="RefSeq" id="WP_377333464.1">
    <property type="nucleotide sequence ID" value="NZ_JBHSGB010000006.1"/>
</dbReference>
<dbReference type="Proteomes" id="UP001595962">
    <property type="component" value="Unassembled WGS sequence"/>
</dbReference>
<reference evidence="2" key="1">
    <citation type="journal article" date="2019" name="Int. J. Syst. Evol. Microbiol.">
        <title>The Global Catalogue of Microorganisms (GCM) 10K type strain sequencing project: providing services to taxonomists for standard genome sequencing and annotation.</title>
        <authorList>
            <consortium name="The Broad Institute Genomics Platform"/>
            <consortium name="The Broad Institute Genome Sequencing Center for Infectious Disease"/>
            <person name="Wu L."/>
            <person name="Ma J."/>
        </authorList>
    </citation>
    <scope>NUCLEOTIDE SEQUENCE [LARGE SCALE GENOMIC DNA]</scope>
    <source>
        <strain evidence="2">DT28</strain>
    </source>
</reference>
<accession>A0ABV9JKN6</accession>
<organism evidence="1 2">
    <name type="scientific">Rheinheimera marina</name>
    <dbReference type="NCBI Taxonomy" id="1774958"/>
    <lineage>
        <taxon>Bacteria</taxon>
        <taxon>Pseudomonadati</taxon>
        <taxon>Pseudomonadota</taxon>
        <taxon>Gammaproteobacteria</taxon>
        <taxon>Chromatiales</taxon>
        <taxon>Chromatiaceae</taxon>
        <taxon>Rheinheimera</taxon>
    </lineage>
</organism>
<proteinExistence type="predicted"/>
<gene>
    <name evidence="1" type="ORF">ACFO3I_07080</name>
</gene>